<reference evidence="4 5" key="1">
    <citation type="submission" date="2019-03" db="EMBL/GenBank/DDBJ databases">
        <title>Jiella endophytica sp. nov., a novel endophytic bacterium isolated from root of Ficus microcarpa Linn. f.</title>
        <authorList>
            <person name="Tuo L."/>
        </authorList>
    </citation>
    <scope>NUCLEOTIDE SEQUENCE [LARGE SCALE GENOMIC DNA]</scope>
    <source>
        <strain evidence="4 5">CBS5Q-3</strain>
    </source>
</reference>
<dbReference type="Gene3D" id="3.30.830.10">
    <property type="entry name" value="Metalloenzyme, LuxS/M16 peptidase-like"/>
    <property type="match status" value="2"/>
</dbReference>
<dbReference type="PANTHER" id="PTHR11851">
    <property type="entry name" value="METALLOPROTEASE"/>
    <property type="match status" value="1"/>
</dbReference>
<dbReference type="InterPro" id="IPR050361">
    <property type="entry name" value="MPP/UQCRC_Complex"/>
</dbReference>
<feature type="chain" id="PRO_5021443486" evidence="1">
    <location>
        <begin position="30"/>
        <end position="443"/>
    </location>
</feature>
<dbReference type="RefSeq" id="WP_134762989.1">
    <property type="nucleotide sequence ID" value="NZ_SOZD01000004.1"/>
</dbReference>
<dbReference type="InterPro" id="IPR011765">
    <property type="entry name" value="Pept_M16_N"/>
</dbReference>
<feature type="domain" description="Peptidase M16 C-terminal" evidence="3">
    <location>
        <begin position="198"/>
        <end position="372"/>
    </location>
</feature>
<evidence type="ECO:0000313" key="5">
    <source>
        <dbReference type="Proteomes" id="UP000298179"/>
    </source>
</evidence>
<dbReference type="PANTHER" id="PTHR11851:SF224">
    <property type="entry name" value="PROCESSING PROTEASE"/>
    <property type="match status" value="1"/>
</dbReference>
<name>A0A4Y8RHI5_9HYPH</name>
<gene>
    <name evidence="4" type="ORF">E3C22_15860</name>
</gene>
<accession>A0A4Y8RHI5</accession>
<organism evidence="4 5">
    <name type="scientific">Jiella endophytica</name>
    <dbReference type="NCBI Taxonomy" id="2558362"/>
    <lineage>
        <taxon>Bacteria</taxon>
        <taxon>Pseudomonadati</taxon>
        <taxon>Pseudomonadota</taxon>
        <taxon>Alphaproteobacteria</taxon>
        <taxon>Hyphomicrobiales</taxon>
        <taxon>Aurantimonadaceae</taxon>
        <taxon>Jiella</taxon>
    </lineage>
</organism>
<dbReference type="AlphaFoldDB" id="A0A4Y8RHI5"/>
<proteinExistence type="predicted"/>
<dbReference type="GO" id="GO:0046872">
    <property type="term" value="F:metal ion binding"/>
    <property type="evidence" value="ECO:0007669"/>
    <property type="project" value="InterPro"/>
</dbReference>
<sequence length="443" mass="47282">MTIASLSPRVRGLVAGLSFGLLAFSAAPAAAVDIQEVVSPGGIKALLVEDHSNPLIAVNFAFKGGGSTQDPEGKEGLANLLTGLLDEGAGDIKSADFQARLDDLGVSMSYDTSYDNFTGSFRTITDFEDQAFDLLHLALTEPRFDEEPVNRIRGQIVTGILANRNDPDEIASKAFRETVFAGHPYSRPTDGTPEALAKVTAADLESFRKKVFAKDDLVVGVVGDITPEDLKTRLDQVFGDLAARAELTKVPMAEPVLGKTVSVDLAVPQTNIRVAMPGVLRSDKDFFAAYLMNHVLGGGSFTSWLYEEIREKRGLAYGASSYLATYDHAGILGIATATRADAAPQTVDIIRKEIERMAKDGPTEQELEKAKAYVKGSYAVRNLDSSLAVAQTLVGIQLDDLGTDYIDKRQAIIDAVTLDDVKAAAKKLLDAKPTVVTVGSAGA</sequence>
<dbReference type="Pfam" id="PF05193">
    <property type="entry name" value="Peptidase_M16_C"/>
    <property type="match status" value="1"/>
</dbReference>
<keyword evidence="5" id="KW-1185">Reference proteome</keyword>
<protein>
    <submittedName>
        <fullName evidence="4">Insulinase family protein</fullName>
    </submittedName>
</protein>
<dbReference type="Pfam" id="PF00675">
    <property type="entry name" value="Peptidase_M16"/>
    <property type="match status" value="1"/>
</dbReference>
<feature type="domain" description="Peptidase M16 N-terminal" evidence="2">
    <location>
        <begin position="65"/>
        <end position="191"/>
    </location>
</feature>
<feature type="signal peptide" evidence="1">
    <location>
        <begin position="1"/>
        <end position="29"/>
    </location>
</feature>
<dbReference type="InterPro" id="IPR007863">
    <property type="entry name" value="Peptidase_M16_C"/>
</dbReference>
<evidence type="ECO:0000259" key="3">
    <source>
        <dbReference type="Pfam" id="PF05193"/>
    </source>
</evidence>
<dbReference type="OrthoDB" id="9811314at2"/>
<dbReference type="SUPFAM" id="SSF63411">
    <property type="entry name" value="LuxS/MPP-like metallohydrolase"/>
    <property type="match status" value="2"/>
</dbReference>
<dbReference type="Proteomes" id="UP000298179">
    <property type="component" value="Unassembled WGS sequence"/>
</dbReference>
<evidence type="ECO:0000313" key="4">
    <source>
        <dbReference type="EMBL" id="TFF22108.1"/>
    </source>
</evidence>
<evidence type="ECO:0000259" key="2">
    <source>
        <dbReference type="Pfam" id="PF00675"/>
    </source>
</evidence>
<dbReference type="EMBL" id="SOZD01000004">
    <property type="protein sequence ID" value="TFF22108.1"/>
    <property type="molecule type" value="Genomic_DNA"/>
</dbReference>
<keyword evidence="1" id="KW-0732">Signal</keyword>
<evidence type="ECO:0000256" key="1">
    <source>
        <dbReference type="SAM" id="SignalP"/>
    </source>
</evidence>
<dbReference type="InterPro" id="IPR011249">
    <property type="entry name" value="Metalloenz_LuxS/M16"/>
</dbReference>
<comment type="caution">
    <text evidence="4">The sequence shown here is derived from an EMBL/GenBank/DDBJ whole genome shotgun (WGS) entry which is preliminary data.</text>
</comment>